<dbReference type="EMBL" id="CAJOBI010137334">
    <property type="protein sequence ID" value="CAF4751789.1"/>
    <property type="molecule type" value="Genomic_DNA"/>
</dbReference>
<feature type="non-terminal residue" evidence="2">
    <location>
        <position position="60"/>
    </location>
</feature>
<evidence type="ECO:0000313" key="3">
    <source>
        <dbReference type="Proteomes" id="UP000676336"/>
    </source>
</evidence>
<name>A0A8S3AQ48_9BILA</name>
<organism evidence="2 3">
    <name type="scientific">Rotaria magnacalcarata</name>
    <dbReference type="NCBI Taxonomy" id="392030"/>
    <lineage>
        <taxon>Eukaryota</taxon>
        <taxon>Metazoa</taxon>
        <taxon>Spiralia</taxon>
        <taxon>Gnathifera</taxon>
        <taxon>Rotifera</taxon>
        <taxon>Eurotatoria</taxon>
        <taxon>Bdelloidea</taxon>
        <taxon>Philodinida</taxon>
        <taxon>Philodinidae</taxon>
        <taxon>Rotaria</taxon>
    </lineage>
</organism>
<dbReference type="EMBL" id="CAJOBH010098358">
    <property type="protein sequence ID" value="CAF4600396.1"/>
    <property type="molecule type" value="Genomic_DNA"/>
</dbReference>
<dbReference type="Proteomes" id="UP000676336">
    <property type="component" value="Unassembled WGS sequence"/>
</dbReference>
<accession>A0A8S3AQ48</accession>
<evidence type="ECO:0000313" key="2">
    <source>
        <dbReference type="EMBL" id="CAF4751789.1"/>
    </source>
</evidence>
<gene>
    <name evidence="1" type="ORF">BYL167_LOCUS40102</name>
    <name evidence="2" type="ORF">SMN809_LOCUS45159</name>
</gene>
<comment type="caution">
    <text evidence="2">The sequence shown here is derived from an EMBL/GenBank/DDBJ whole genome shotgun (WGS) entry which is preliminary data.</text>
</comment>
<reference evidence="2" key="1">
    <citation type="submission" date="2021-02" db="EMBL/GenBank/DDBJ databases">
        <authorList>
            <person name="Nowell W R."/>
        </authorList>
    </citation>
    <scope>NUCLEOTIDE SEQUENCE</scope>
</reference>
<proteinExistence type="predicted"/>
<feature type="non-terminal residue" evidence="2">
    <location>
        <position position="1"/>
    </location>
</feature>
<evidence type="ECO:0000313" key="1">
    <source>
        <dbReference type="EMBL" id="CAF4600396.1"/>
    </source>
</evidence>
<dbReference type="AlphaFoldDB" id="A0A8S3AQ48"/>
<sequence length="60" mass="6890">EPHPHFPIIATSGLEHDVKIWAPLSNKSVGYKRLKMLMKRNAREREHELHFATVLDTDAG</sequence>
<protein>
    <submittedName>
        <fullName evidence="2">Uncharacterized protein</fullName>
    </submittedName>
</protein>
<dbReference type="Proteomes" id="UP000681967">
    <property type="component" value="Unassembled WGS sequence"/>
</dbReference>